<reference evidence="3 4" key="1">
    <citation type="submission" date="2017-11" db="EMBL/GenBank/DDBJ databases">
        <title>De novo assembly and phasing of dikaryotic genomes from two isolates of Puccinia coronata f. sp. avenae, the causal agent of oat crown rust.</title>
        <authorList>
            <person name="Miller M.E."/>
            <person name="Zhang Y."/>
            <person name="Omidvar V."/>
            <person name="Sperschneider J."/>
            <person name="Schwessinger B."/>
            <person name="Raley C."/>
            <person name="Palmer J.M."/>
            <person name="Garnica D."/>
            <person name="Upadhyaya N."/>
            <person name="Rathjen J."/>
            <person name="Taylor J.M."/>
            <person name="Park R.F."/>
            <person name="Dodds P.N."/>
            <person name="Hirsch C.D."/>
            <person name="Kianian S.F."/>
            <person name="Figueroa M."/>
        </authorList>
    </citation>
    <scope>NUCLEOTIDE SEQUENCE [LARGE SCALE GENOMIC DNA]</scope>
    <source>
        <strain evidence="3">12SD80</strain>
    </source>
</reference>
<dbReference type="Gene3D" id="3.30.930.10">
    <property type="entry name" value="Bira Bifunctional Protein, Domain 2"/>
    <property type="match status" value="1"/>
</dbReference>
<dbReference type="GO" id="GO:0004077">
    <property type="term" value="F:biotin--[biotin carboxyl-carrier protein] ligase activity"/>
    <property type="evidence" value="ECO:0007669"/>
    <property type="project" value="TreeGrafter"/>
</dbReference>
<comment type="caution">
    <text evidence="3">The sequence shown here is derived from an EMBL/GenBank/DDBJ whole genome shotgun (WGS) entry which is preliminary data.</text>
</comment>
<dbReference type="PROSITE" id="PS51733">
    <property type="entry name" value="BPL_LPL_CATALYTIC"/>
    <property type="match status" value="1"/>
</dbReference>
<proteinExistence type="predicted"/>
<dbReference type="SUPFAM" id="SSF55681">
    <property type="entry name" value="Class II aaRS and biotin synthetases"/>
    <property type="match status" value="1"/>
</dbReference>
<evidence type="ECO:0000313" key="2">
    <source>
        <dbReference type="EMBL" id="PLW08416.1"/>
    </source>
</evidence>
<dbReference type="PANTHER" id="PTHR12835">
    <property type="entry name" value="BIOTIN PROTEIN LIGASE"/>
    <property type="match status" value="1"/>
</dbReference>
<feature type="domain" description="BPL/LPL catalytic" evidence="1">
    <location>
        <begin position="330"/>
        <end position="536"/>
    </location>
</feature>
<evidence type="ECO:0000259" key="1">
    <source>
        <dbReference type="PROSITE" id="PS51733"/>
    </source>
</evidence>
<dbReference type="PANTHER" id="PTHR12835:SF5">
    <property type="entry name" value="BIOTIN--PROTEIN LIGASE"/>
    <property type="match status" value="1"/>
</dbReference>
<gene>
    <name evidence="3" type="ORF">PCASD_10072</name>
    <name evidence="2" type="ORF">PCASD_20349</name>
</gene>
<dbReference type="Pfam" id="PF03099">
    <property type="entry name" value="BPL_LplA_LipB"/>
    <property type="match status" value="1"/>
</dbReference>
<dbReference type="AlphaFoldDB" id="A0A2N5UW85"/>
<evidence type="ECO:0000313" key="3">
    <source>
        <dbReference type="EMBL" id="PLW41994.1"/>
    </source>
</evidence>
<name>A0A2N5UW85_9BASI</name>
<dbReference type="Proteomes" id="UP000235392">
    <property type="component" value="Unassembled WGS sequence"/>
</dbReference>
<dbReference type="InterPro" id="IPR019197">
    <property type="entry name" value="Biotin-prot_ligase_N"/>
</dbReference>
<protein>
    <recommendedName>
        <fullName evidence="1">BPL/LPL catalytic domain-containing protein</fullName>
    </recommendedName>
</protein>
<dbReference type="InterPro" id="IPR004143">
    <property type="entry name" value="BPL_LPL_catalytic"/>
</dbReference>
<sequence>MNQKGNYRDLIQANPLLMNVLVYSGCTAVTPKASRELHVALTKVLAGSYDVKLANAHLLNNQPWQEHTSLVVFPSLDSSEHDGLVGDTRRTLRQWVGRGGRYLGIGTGAVFAGSHQLELLELTWNLVPPPSLSTSTQSYGEVAFPQHTNQPCGSVKIPIDIRKPTYGTTLRPQDDQANVWARYQNIENNVHQIAGLWIHLHKGYVALVGFDLRSNPERLTEILNLIRLEGLVVSETSSEKPSALYLVSSLSPDSAHEIHRSILGRCTGEGNVLADAQDSFSVIPDHNISSPTSTTNDMLQLFLCLHTNVSQCIMPIFDLKCYFSLIETISSIGNTILFAETVTSTQTMLEKNTKLADSLPNGTVLIAKKQINGRGRGSNNWISTDGSIQFSILVKSNNLGSSVVFVQYLFGLAVIEWIEKFFDGKVLVRLKWPNDIYGSTTGGKSLEAFKKMGGILVNCSFGGLNGTECKLIIGCGLNNHSAPQSSATSLAELIRAARELIANSDSSGRDDLRHPSTEETLAGIFNTFGIMWTQFEAQGFQPFSSLYLARWLHSDQVIRYEKTGEELRIVGIDPSYGLLRTRLIKKSDGTLITREQIVDLQPDSNSFDMFSGLIKSKT</sequence>
<evidence type="ECO:0000313" key="4">
    <source>
        <dbReference type="Proteomes" id="UP000235392"/>
    </source>
</evidence>
<dbReference type="InterPro" id="IPR045864">
    <property type="entry name" value="aa-tRNA-synth_II/BPL/LPL"/>
</dbReference>
<dbReference type="EMBL" id="PGCI01001066">
    <property type="protein sequence ID" value="PLW08416.1"/>
    <property type="molecule type" value="Genomic_DNA"/>
</dbReference>
<dbReference type="Pfam" id="PF09825">
    <property type="entry name" value="BPL_N"/>
    <property type="match status" value="1"/>
</dbReference>
<dbReference type="EMBL" id="PGCI01000083">
    <property type="protein sequence ID" value="PLW41994.1"/>
    <property type="molecule type" value="Genomic_DNA"/>
</dbReference>
<organism evidence="3 4">
    <name type="scientific">Puccinia coronata f. sp. avenae</name>
    <dbReference type="NCBI Taxonomy" id="200324"/>
    <lineage>
        <taxon>Eukaryota</taxon>
        <taxon>Fungi</taxon>
        <taxon>Dikarya</taxon>
        <taxon>Basidiomycota</taxon>
        <taxon>Pucciniomycotina</taxon>
        <taxon>Pucciniomycetes</taxon>
        <taxon>Pucciniales</taxon>
        <taxon>Pucciniaceae</taxon>
        <taxon>Puccinia</taxon>
    </lineage>
</organism>
<accession>A0A2N5UW85</accession>
<dbReference type="GO" id="GO:0005737">
    <property type="term" value="C:cytoplasm"/>
    <property type="evidence" value="ECO:0007669"/>
    <property type="project" value="TreeGrafter"/>
</dbReference>